<evidence type="ECO:0000256" key="1">
    <source>
        <dbReference type="ARBA" id="ARBA00004123"/>
    </source>
</evidence>
<dbReference type="AlphaFoldDB" id="A0AAE1LRL7"/>
<feature type="compositionally biased region" description="Low complexity" evidence="6">
    <location>
        <begin position="97"/>
        <end position="114"/>
    </location>
</feature>
<keyword evidence="8" id="KW-0436">Ligase</keyword>
<reference evidence="8" key="2">
    <citation type="journal article" date="2023" name="BMC Genomics">
        <title>Pest status, molecular evolution, and epigenetic factors derived from the genome assembly of Frankliniella fusca, a thysanopteran phytovirus vector.</title>
        <authorList>
            <person name="Catto M.A."/>
            <person name="Labadie P.E."/>
            <person name="Jacobson A.L."/>
            <person name="Kennedy G.G."/>
            <person name="Srinivasan R."/>
            <person name="Hunt B.G."/>
        </authorList>
    </citation>
    <scope>NUCLEOTIDE SEQUENCE</scope>
    <source>
        <strain evidence="8">PL_HMW_Pooled</strain>
    </source>
</reference>
<reference evidence="8" key="1">
    <citation type="submission" date="2021-07" db="EMBL/GenBank/DDBJ databases">
        <authorList>
            <person name="Catto M.A."/>
            <person name="Jacobson A."/>
            <person name="Kennedy G."/>
            <person name="Labadie P."/>
            <person name="Hunt B.G."/>
            <person name="Srinivasan R."/>
        </authorList>
    </citation>
    <scope>NUCLEOTIDE SEQUENCE</scope>
    <source>
        <strain evidence="8">PL_HMW_Pooled</strain>
        <tissue evidence="8">Head</tissue>
    </source>
</reference>
<sequence length="712" mass="79451">MPSPVWGEWFTKVKGKDGKTKAQCQKCPTQFAFHSCTSNLFTHIKSVHGVDLKPTPPKGGGRKKRSFHSFEGEEDIDGDLSPPAAKEPRTSTTECETPGTPTSKTTRPSPSTSPLQRCVNNIGSFSAGGTRDSMCNNALMYMMMKDGLPLDTPEKKGFRLFVRTLQPLYKAPSEPTLTRMLEEKYNYLRGVVGAMLAEARHITLTADIWTQKGTMKSFLGVTAHFCKGPLTYAFELGARFLMERKTTENLRVAFRSFCEDWKIEYDNVRLVVTDGGANIKAAVKAEFGPGKHLSCMSHQFNNIGQKIIGNEPLPVPSERVTPTAPAPAAEEEDEDPDEEVLEAEAAAAGPGTIREVMVKVKKIVRFFRQSEVATSKLTELQQTEQGLKEGQCIKLIQEVRTRWNSGFDMLERFLKLAPLVSRVLLDLQRKRVSKARPPDMVTVEEEDILKEVKELLAPLARATKELSGDKTVTLSKCIPVVRNLRRDTEKFSPTTPLSFNMKQDLLNLLNKSFGLIEEVKLYTTATLLDPRFKKVAFYQDQLTQRRVYDAVVHLGQLVKARMRASATAAADALTEQAAAAGDNQAERPVDDFWGDFDQEVQQQAATARPGEDAGNGIPVQLQMYLSTPPVSRVDNPNPLQSWECLKNEYKDVYAVAQEYLSLLATSVPSERMFSHAGNIANNLRNRLTGKHLEMFVFLSSCSEELWFAPKKK</sequence>
<dbReference type="InterPro" id="IPR052035">
    <property type="entry name" value="ZnF_BED_domain_contain"/>
</dbReference>
<keyword evidence="5" id="KW-0539">Nucleus</keyword>
<keyword evidence="2" id="KW-0479">Metal-binding</keyword>
<accession>A0AAE1LRL7</accession>
<evidence type="ECO:0000256" key="2">
    <source>
        <dbReference type="ARBA" id="ARBA00022723"/>
    </source>
</evidence>
<dbReference type="GO" id="GO:0005634">
    <property type="term" value="C:nucleus"/>
    <property type="evidence" value="ECO:0007669"/>
    <property type="project" value="UniProtKB-SubCell"/>
</dbReference>
<evidence type="ECO:0000256" key="4">
    <source>
        <dbReference type="ARBA" id="ARBA00022833"/>
    </source>
</evidence>
<feature type="domain" description="HAT C-terminal dimerisation" evidence="7">
    <location>
        <begin position="621"/>
        <end position="698"/>
    </location>
</feature>
<dbReference type="InterPro" id="IPR012337">
    <property type="entry name" value="RNaseH-like_sf"/>
</dbReference>
<dbReference type="SUPFAM" id="SSF57667">
    <property type="entry name" value="beta-beta-alpha zinc fingers"/>
    <property type="match status" value="1"/>
</dbReference>
<comment type="caution">
    <text evidence="8">The sequence shown here is derived from an EMBL/GenBank/DDBJ whole genome shotgun (WGS) entry which is preliminary data.</text>
</comment>
<dbReference type="Proteomes" id="UP001219518">
    <property type="component" value="Unassembled WGS sequence"/>
</dbReference>
<proteinExistence type="predicted"/>
<dbReference type="PANTHER" id="PTHR46481">
    <property type="entry name" value="ZINC FINGER BED DOMAIN-CONTAINING PROTEIN 4"/>
    <property type="match status" value="1"/>
</dbReference>
<evidence type="ECO:0000256" key="5">
    <source>
        <dbReference type="ARBA" id="ARBA00023242"/>
    </source>
</evidence>
<dbReference type="PANTHER" id="PTHR46481:SF10">
    <property type="entry name" value="ZINC FINGER BED DOMAIN-CONTAINING PROTEIN 39"/>
    <property type="match status" value="1"/>
</dbReference>
<evidence type="ECO:0000313" key="9">
    <source>
        <dbReference type="Proteomes" id="UP001219518"/>
    </source>
</evidence>
<gene>
    <name evidence="8" type="ORF">KUF71_016571</name>
</gene>
<dbReference type="GO" id="GO:0016874">
    <property type="term" value="F:ligase activity"/>
    <property type="evidence" value="ECO:0007669"/>
    <property type="project" value="UniProtKB-KW"/>
</dbReference>
<keyword evidence="3" id="KW-0863">Zinc-finger</keyword>
<dbReference type="InterPro" id="IPR036236">
    <property type="entry name" value="Znf_C2H2_sf"/>
</dbReference>
<organism evidence="8 9">
    <name type="scientific">Frankliniella fusca</name>
    <dbReference type="NCBI Taxonomy" id="407009"/>
    <lineage>
        <taxon>Eukaryota</taxon>
        <taxon>Metazoa</taxon>
        <taxon>Ecdysozoa</taxon>
        <taxon>Arthropoda</taxon>
        <taxon>Hexapoda</taxon>
        <taxon>Insecta</taxon>
        <taxon>Pterygota</taxon>
        <taxon>Neoptera</taxon>
        <taxon>Paraneoptera</taxon>
        <taxon>Thysanoptera</taxon>
        <taxon>Terebrantia</taxon>
        <taxon>Thripoidea</taxon>
        <taxon>Thripidae</taxon>
        <taxon>Frankliniella</taxon>
    </lineage>
</organism>
<name>A0AAE1LRL7_9NEOP</name>
<comment type="subcellular location">
    <subcellularLocation>
        <location evidence="1">Nucleus</location>
    </subcellularLocation>
</comment>
<dbReference type="InterPro" id="IPR008906">
    <property type="entry name" value="HATC_C_dom"/>
</dbReference>
<keyword evidence="9" id="KW-1185">Reference proteome</keyword>
<feature type="region of interest" description="Disordered" evidence="6">
    <location>
        <begin position="72"/>
        <end position="117"/>
    </location>
</feature>
<dbReference type="GO" id="GO:0046983">
    <property type="term" value="F:protein dimerization activity"/>
    <property type="evidence" value="ECO:0007669"/>
    <property type="project" value="InterPro"/>
</dbReference>
<evidence type="ECO:0000259" key="7">
    <source>
        <dbReference type="Pfam" id="PF05699"/>
    </source>
</evidence>
<dbReference type="EMBL" id="JAHWGI010001327">
    <property type="protein sequence ID" value="KAK3928324.1"/>
    <property type="molecule type" value="Genomic_DNA"/>
</dbReference>
<dbReference type="SUPFAM" id="SSF53098">
    <property type="entry name" value="Ribonuclease H-like"/>
    <property type="match status" value="1"/>
</dbReference>
<dbReference type="GO" id="GO:0008270">
    <property type="term" value="F:zinc ion binding"/>
    <property type="evidence" value="ECO:0007669"/>
    <property type="project" value="UniProtKB-KW"/>
</dbReference>
<evidence type="ECO:0000256" key="3">
    <source>
        <dbReference type="ARBA" id="ARBA00022771"/>
    </source>
</evidence>
<feature type="region of interest" description="Disordered" evidence="6">
    <location>
        <begin position="311"/>
        <end position="337"/>
    </location>
</feature>
<keyword evidence="4" id="KW-0862">Zinc</keyword>
<protein>
    <submittedName>
        <fullName evidence="8">E3 SUMO-protein ligase ZBED1</fullName>
    </submittedName>
</protein>
<evidence type="ECO:0000313" key="8">
    <source>
        <dbReference type="EMBL" id="KAK3928324.1"/>
    </source>
</evidence>
<evidence type="ECO:0000256" key="6">
    <source>
        <dbReference type="SAM" id="MobiDB-lite"/>
    </source>
</evidence>
<dbReference type="Pfam" id="PF05699">
    <property type="entry name" value="Dimer_Tnp_hAT"/>
    <property type="match status" value="1"/>
</dbReference>